<proteinExistence type="predicted"/>
<accession>A0A3A4KBH3</accession>
<dbReference type="InterPro" id="IPR035418">
    <property type="entry name" value="AraC-bd_2"/>
</dbReference>
<evidence type="ECO:0000256" key="1">
    <source>
        <dbReference type="ARBA" id="ARBA00023015"/>
    </source>
</evidence>
<dbReference type="GO" id="GO:0003700">
    <property type="term" value="F:DNA-binding transcription factor activity"/>
    <property type="evidence" value="ECO:0007669"/>
    <property type="project" value="InterPro"/>
</dbReference>
<dbReference type="SUPFAM" id="SSF46689">
    <property type="entry name" value="Homeodomain-like"/>
    <property type="match status" value="1"/>
</dbReference>
<keyword evidence="3" id="KW-0804">Transcription</keyword>
<evidence type="ECO:0000256" key="3">
    <source>
        <dbReference type="ARBA" id="ARBA00023163"/>
    </source>
</evidence>
<dbReference type="InterPro" id="IPR050204">
    <property type="entry name" value="AraC_XylS_family_regulators"/>
</dbReference>
<keyword evidence="6" id="KW-1185">Reference proteome</keyword>
<dbReference type="AlphaFoldDB" id="A0A3A4KBH3"/>
<dbReference type="SMART" id="SM00342">
    <property type="entry name" value="HTH_ARAC"/>
    <property type="match status" value="1"/>
</dbReference>
<organism evidence="5 6">
    <name type="scientific">Nocardia panacis</name>
    <dbReference type="NCBI Taxonomy" id="2340916"/>
    <lineage>
        <taxon>Bacteria</taxon>
        <taxon>Bacillati</taxon>
        <taxon>Actinomycetota</taxon>
        <taxon>Actinomycetes</taxon>
        <taxon>Mycobacteriales</taxon>
        <taxon>Nocardiaceae</taxon>
        <taxon>Nocardia</taxon>
    </lineage>
</organism>
<name>A0A3A4KBH3_9NOCA</name>
<dbReference type="PRINTS" id="PR00032">
    <property type="entry name" value="HTHARAC"/>
</dbReference>
<dbReference type="Gene3D" id="1.10.10.60">
    <property type="entry name" value="Homeodomain-like"/>
    <property type="match status" value="1"/>
</dbReference>
<comment type="caution">
    <text evidence="5">The sequence shown here is derived from an EMBL/GenBank/DDBJ whole genome shotgun (WGS) entry which is preliminary data.</text>
</comment>
<reference evidence="5 6" key="1">
    <citation type="submission" date="2018-09" db="EMBL/GenBank/DDBJ databases">
        <title>YIM PH21274 draft genome.</title>
        <authorList>
            <person name="Miao C."/>
        </authorList>
    </citation>
    <scope>NUCLEOTIDE SEQUENCE [LARGE SCALE GENOMIC DNA]</scope>
    <source>
        <strain evidence="5 6">YIM PH 21724</strain>
    </source>
</reference>
<dbReference type="Proteomes" id="UP000266677">
    <property type="component" value="Unassembled WGS sequence"/>
</dbReference>
<dbReference type="PANTHER" id="PTHR46796:SF6">
    <property type="entry name" value="ARAC SUBFAMILY"/>
    <property type="match status" value="1"/>
</dbReference>
<evidence type="ECO:0000313" key="5">
    <source>
        <dbReference type="EMBL" id="RJO79207.1"/>
    </source>
</evidence>
<dbReference type="Pfam" id="PF14525">
    <property type="entry name" value="AraC_binding_2"/>
    <property type="match status" value="1"/>
</dbReference>
<evidence type="ECO:0000313" key="6">
    <source>
        <dbReference type="Proteomes" id="UP000266677"/>
    </source>
</evidence>
<sequence>MSAGALAVGFAVWGTASAHDGVMANQNSVAHQRQEHRLLGELVLGQFPAPAPRPPVGSNRGPHFLLLYGACVIRQEGRRIRLSSDDFALVDTSYPYSIGHESAPLRALLLPQRSLRLPAADLATLTATRLPGGYGAAALLATLLTQLAATAHTFTTVQLLRTADTVVDLVTTVLAGQLSRDPAETIAAQGSLLLRAKAYLEEHLDDPELTPAVVAAAAHVSTGYLHKLFRAEGTTVCGWMRKRRLECCRRDLADPSTFALPVNAVAARWGFVDAAHFSRLFKLTYGMPPREYRILSGLDSWRGPDYPAVRAG</sequence>
<keyword evidence="2" id="KW-0238">DNA-binding</keyword>
<dbReference type="InterPro" id="IPR020449">
    <property type="entry name" value="Tscrpt_reg_AraC-type_HTH"/>
</dbReference>
<dbReference type="GO" id="GO:0043565">
    <property type="term" value="F:sequence-specific DNA binding"/>
    <property type="evidence" value="ECO:0007669"/>
    <property type="project" value="InterPro"/>
</dbReference>
<dbReference type="InterPro" id="IPR018060">
    <property type="entry name" value="HTH_AraC"/>
</dbReference>
<gene>
    <name evidence="5" type="ORF">D5S18_02380</name>
</gene>
<protein>
    <submittedName>
        <fullName evidence="5">AraC family transcriptional regulator</fullName>
    </submittedName>
</protein>
<dbReference type="InterPro" id="IPR009057">
    <property type="entry name" value="Homeodomain-like_sf"/>
</dbReference>
<dbReference type="EMBL" id="QZFU01000010">
    <property type="protein sequence ID" value="RJO79207.1"/>
    <property type="molecule type" value="Genomic_DNA"/>
</dbReference>
<dbReference type="PROSITE" id="PS01124">
    <property type="entry name" value="HTH_ARAC_FAMILY_2"/>
    <property type="match status" value="1"/>
</dbReference>
<dbReference type="Pfam" id="PF12833">
    <property type="entry name" value="HTH_18"/>
    <property type="match status" value="1"/>
</dbReference>
<keyword evidence="1" id="KW-0805">Transcription regulation</keyword>
<dbReference type="PANTHER" id="PTHR46796">
    <property type="entry name" value="HTH-TYPE TRANSCRIPTIONAL ACTIVATOR RHAS-RELATED"/>
    <property type="match status" value="1"/>
</dbReference>
<feature type="domain" description="HTH araC/xylS-type" evidence="4">
    <location>
        <begin position="194"/>
        <end position="295"/>
    </location>
</feature>
<evidence type="ECO:0000259" key="4">
    <source>
        <dbReference type="PROSITE" id="PS01124"/>
    </source>
</evidence>
<evidence type="ECO:0000256" key="2">
    <source>
        <dbReference type="ARBA" id="ARBA00023125"/>
    </source>
</evidence>